<dbReference type="Proteomes" id="UP000593572">
    <property type="component" value="Unassembled WGS sequence"/>
</dbReference>
<dbReference type="Gene3D" id="1.20.910.10">
    <property type="entry name" value="Heme oxygenase-like"/>
    <property type="match status" value="1"/>
</dbReference>
<gene>
    <name evidence="2" type="ORF">Golob_014012</name>
</gene>
<evidence type="ECO:0000259" key="1">
    <source>
        <dbReference type="Pfam" id="PF03070"/>
    </source>
</evidence>
<dbReference type="GO" id="GO:0006772">
    <property type="term" value="P:thiamine metabolic process"/>
    <property type="evidence" value="ECO:0007669"/>
    <property type="project" value="UniProtKB-ARBA"/>
</dbReference>
<reference evidence="2 3" key="1">
    <citation type="journal article" date="2019" name="Genome Biol. Evol.">
        <title>Insights into the evolution of the New World diploid cottons (Gossypium, subgenus Houzingenia) based on genome sequencing.</title>
        <authorList>
            <person name="Grover C.E."/>
            <person name="Arick M.A. 2nd"/>
            <person name="Thrash A."/>
            <person name="Conover J.L."/>
            <person name="Sanders W.S."/>
            <person name="Peterson D.G."/>
            <person name="Frelichowski J.E."/>
            <person name="Scheffler J.A."/>
            <person name="Scheffler B.E."/>
            <person name="Wendel J.F."/>
        </authorList>
    </citation>
    <scope>NUCLEOTIDE SEQUENCE [LARGE SCALE GENOMIC DNA]</scope>
    <source>
        <strain evidence="2">157</strain>
        <tissue evidence="2">Leaf</tissue>
    </source>
</reference>
<dbReference type="InterPro" id="IPR004305">
    <property type="entry name" value="Thiaminase-2/PQQC"/>
</dbReference>
<proteinExistence type="predicted"/>
<dbReference type="AlphaFoldDB" id="A0A7J8LRC8"/>
<evidence type="ECO:0000313" key="3">
    <source>
        <dbReference type="Proteomes" id="UP000593572"/>
    </source>
</evidence>
<dbReference type="GO" id="GO:0005829">
    <property type="term" value="C:cytosol"/>
    <property type="evidence" value="ECO:0007669"/>
    <property type="project" value="TreeGrafter"/>
</dbReference>
<dbReference type="FunFam" id="1.20.910.10:FF:000006">
    <property type="entry name" value="Bifunctional TH2 protein, mitochondrial"/>
    <property type="match status" value="1"/>
</dbReference>
<dbReference type="PANTHER" id="PTHR43198:SF2">
    <property type="entry name" value="SI:CH1073-67J19.1-RELATED"/>
    <property type="match status" value="1"/>
</dbReference>
<feature type="non-terminal residue" evidence="2">
    <location>
        <position position="1"/>
    </location>
</feature>
<dbReference type="Pfam" id="PF03070">
    <property type="entry name" value="TENA_THI-4"/>
    <property type="match status" value="2"/>
</dbReference>
<dbReference type="InterPro" id="IPR050967">
    <property type="entry name" value="Thiamine_Salvage_TenA"/>
</dbReference>
<feature type="domain" description="Thiaminase-2/PQQC" evidence="1">
    <location>
        <begin position="37"/>
        <end position="133"/>
    </location>
</feature>
<name>A0A7J8LRC8_9ROSI</name>
<feature type="domain" description="Thiaminase-2/PQQC" evidence="1">
    <location>
        <begin position="156"/>
        <end position="245"/>
    </location>
</feature>
<keyword evidence="3" id="KW-1185">Reference proteome</keyword>
<dbReference type="CDD" id="cd19368">
    <property type="entry name" value="TenA_C_AtTH2-like"/>
    <property type="match status" value="1"/>
</dbReference>
<dbReference type="PANTHER" id="PTHR43198">
    <property type="entry name" value="BIFUNCTIONAL TH2 PROTEIN"/>
    <property type="match status" value="1"/>
</dbReference>
<comment type="caution">
    <text evidence="2">The sequence shown here is derived from an EMBL/GenBank/DDBJ whole genome shotgun (WGS) entry which is preliminary data.</text>
</comment>
<protein>
    <recommendedName>
        <fullName evidence="1">Thiaminase-2/PQQC domain-containing protein</fullName>
    </recommendedName>
</protein>
<dbReference type="EMBL" id="JABEZX010000004">
    <property type="protein sequence ID" value="MBA0554940.1"/>
    <property type="molecule type" value="Genomic_DNA"/>
</dbReference>
<dbReference type="SUPFAM" id="SSF48613">
    <property type="entry name" value="Heme oxygenase-like"/>
    <property type="match status" value="1"/>
</dbReference>
<accession>A0A7J8LRC8</accession>
<dbReference type="InterPro" id="IPR016084">
    <property type="entry name" value="Haem_Oase-like_multi-hlx"/>
</dbReference>
<organism evidence="2 3">
    <name type="scientific">Gossypium lobatum</name>
    <dbReference type="NCBI Taxonomy" id="34289"/>
    <lineage>
        <taxon>Eukaryota</taxon>
        <taxon>Viridiplantae</taxon>
        <taxon>Streptophyta</taxon>
        <taxon>Embryophyta</taxon>
        <taxon>Tracheophyta</taxon>
        <taxon>Spermatophyta</taxon>
        <taxon>Magnoliopsida</taxon>
        <taxon>eudicotyledons</taxon>
        <taxon>Gunneridae</taxon>
        <taxon>Pentapetalae</taxon>
        <taxon>rosids</taxon>
        <taxon>malvids</taxon>
        <taxon>Malvales</taxon>
        <taxon>Malvaceae</taxon>
        <taxon>Malvoideae</taxon>
        <taxon>Gossypium</taxon>
    </lineage>
</organism>
<evidence type="ECO:0000313" key="2">
    <source>
        <dbReference type="EMBL" id="MBA0554940.1"/>
    </source>
</evidence>
<sequence>MAIPPKSVGAVIPTEDGLASRFWIKFRRESVLSLYSPFVICLASGSLEIDTFRHFIAQDVHFLKAFAQAYELAEDCADDDDAKLAISKLRKGVLEALKLHNSFVQEWGLDFVKECPINSATLKYTEFVLATASGKVEGLKAPGKLDTPFEKTKIAAYALGSMTPCMRLYAFLGKELEALLDPNKHDHPYKKWIGNYSSEGFQATTLQTEDLLDKLSVSLTGEELNIIEKLYHQAMKLEIEFFYAQTLTQPTVIPLTKEHDPARDCLMIFSDFDLTCT</sequence>